<keyword evidence="3" id="KW-1185">Reference proteome</keyword>
<feature type="region of interest" description="Disordered" evidence="1">
    <location>
        <begin position="1"/>
        <end position="70"/>
    </location>
</feature>
<accession>A0A0D8XCB3</accession>
<proteinExistence type="predicted"/>
<dbReference type="EMBL" id="KN716690">
    <property type="protein sequence ID" value="KJH42245.1"/>
    <property type="molecule type" value="Genomic_DNA"/>
</dbReference>
<feature type="compositionally biased region" description="Polar residues" evidence="1">
    <location>
        <begin position="46"/>
        <end position="55"/>
    </location>
</feature>
<evidence type="ECO:0000313" key="3">
    <source>
        <dbReference type="Proteomes" id="UP000053766"/>
    </source>
</evidence>
<dbReference type="Proteomes" id="UP000053766">
    <property type="component" value="Unassembled WGS sequence"/>
</dbReference>
<evidence type="ECO:0000313" key="2">
    <source>
        <dbReference type="EMBL" id="KJH42245.1"/>
    </source>
</evidence>
<dbReference type="STRING" id="29172.A0A0D8XCB3"/>
<dbReference type="OrthoDB" id="6413693at2759"/>
<gene>
    <name evidence="2" type="ORF">DICVIV_11769</name>
</gene>
<dbReference type="AlphaFoldDB" id="A0A0D8XCB3"/>
<evidence type="ECO:0000256" key="1">
    <source>
        <dbReference type="SAM" id="MobiDB-lite"/>
    </source>
</evidence>
<sequence length="70" mass="7578">MGSRYEHSYGSFASGISTPGGLSDMYGVPVEKTQGGLETLQEIDTPKTSNYNFLSSPDKIRPPSRISTHV</sequence>
<reference evidence="3" key="2">
    <citation type="journal article" date="2016" name="Sci. Rep.">
        <title>Dictyocaulus viviparus genome, variome and transcriptome elucidate lungworm biology and support future intervention.</title>
        <authorList>
            <person name="McNulty S.N."/>
            <person name="Strube C."/>
            <person name="Rosa B.A."/>
            <person name="Martin J.C."/>
            <person name="Tyagi R."/>
            <person name="Choi Y.J."/>
            <person name="Wang Q."/>
            <person name="Hallsworth Pepin K."/>
            <person name="Zhang X."/>
            <person name="Ozersky P."/>
            <person name="Wilson R.K."/>
            <person name="Sternberg P.W."/>
            <person name="Gasser R.B."/>
            <person name="Mitreva M."/>
        </authorList>
    </citation>
    <scope>NUCLEOTIDE SEQUENCE [LARGE SCALE GENOMIC DNA]</scope>
    <source>
        <strain evidence="3">HannoverDv2000</strain>
    </source>
</reference>
<reference evidence="2 3" key="1">
    <citation type="submission" date="2013-11" db="EMBL/GenBank/DDBJ databases">
        <title>Draft genome of the bovine lungworm Dictyocaulus viviparus.</title>
        <authorList>
            <person name="Mitreva M."/>
        </authorList>
    </citation>
    <scope>NUCLEOTIDE SEQUENCE [LARGE SCALE GENOMIC DNA]</scope>
    <source>
        <strain evidence="2 3">HannoverDv2000</strain>
    </source>
</reference>
<name>A0A0D8XCB3_DICVI</name>
<protein>
    <submittedName>
        <fullName evidence="2">Uncharacterized protein</fullName>
    </submittedName>
</protein>
<organism evidence="2 3">
    <name type="scientific">Dictyocaulus viviparus</name>
    <name type="common">Bovine lungworm</name>
    <dbReference type="NCBI Taxonomy" id="29172"/>
    <lineage>
        <taxon>Eukaryota</taxon>
        <taxon>Metazoa</taxon>
        <taxon>Ecdysozoa</taxon>
        <taxon>Nematoda</taxon>
        <taxon>Chromadorea</taxon>
        <taxon>Rhabditida</taxon>
        <taxon>Rhabditina</taxon>
        <taxon>Rhabditomorpha</taxon>
        <taxon>Strongyloidea</taxon>
        <taxon>Metastrongylidae</taxon>
        <taxon>Dictyocaulus</taxon>
    </lineage>
</organism>